<feature type="coiled-coil region" evidence="1">
    <location>
        <begin position="63"/>
        <end position="90"/>
    </location>
</feature>
<reference evidence="3" key="2">
    <citation type="submission" date="2025-09" db="UniProtKB">
        <authorList>
            <consortium name="Ensembl"/>
        </authorList>
    </citation>
    <scope>IDENTIFICATION</scope>
</reference>
<evidence type="ECO:0000313" key="3">
    <source>
        <dbReference type="Ensembl" id="ENSSMRP00000006091.1"/>
    </source>
</evidence>
<evidence type="ECO:0000313" key="4">
    <source>
        <dbReference type="Proteomes" id="UP000694421"/>
    </source>
</evidence>
<dbReference type="OMA" id="HYCANLY"/>
<protein>
    <submittedName>
        <fullName evidence="3">Uncharacterized protein</fullName>
    </submittedName>
</protein>
<dbReference type="Ensembl" id="ENSSMRT00000007126.1">
    <property type="protein sequence ID" value="ENSSMRP00000006091.1"/>
    <property type="gene ID" value="ENSSMRG00000004908.1"/>
</dbReference>
<reference evidence="3" key="1">
    <citation type="submission" date="2025-08" db="UniProtKB">
        <authorList>
            <consortium name="Ensembl"/>
        </authorList>
    </citation>
    <scope>IDENTIFICATION</scope>
</reference>
<keyword evidence="1" id="KW-0175">Coiled coil</keyword>
<proteinExistence type="predicted"/>
<dbReference type="GeneTree" id="ENSGT00940000159755"/>
<evidence type="ECO:0000256" key="2">
    <source>
        <dbReference type="SAM" id="MobiDB-lite"/>
    </source>
</evidence>
<feature type="region of interest" description="Disordered" evidence="2">
    <location>
        <begin position="236"/>
        <end position="269"/>
    </location>
</feature>
<sequence length="440" mass="49424">MMKGMSEILAVSYECIIEIRQWKAFEKEKSDISNMAKYFNSASKNIRSTMYSDEEIYQLLGEKNSMMQQLAEKDIAIANLQEQVNSTKAKLLRLVTVEENCSTGDSAFLSASHSLYTHLTANRSSKPAETMPGDPFLPDQKLKSCRYSRLSNSQCRSKLFGEKGCSECNKQQITSPEIAVDVTEDDHDLQAFQQAPLFQKQLPGISYVSSEKLQEILQDLRMTDRIIVTQVSPRGYEQNVDRQKSTEKKPQGIQTYFSPYSSREKKNPTWLHSSTAPAAWCNLKKTASRSFSDLTGFSEAAADATEDKNPWHQLTSLSPMPHKTSGRCGWLLDKHQENCLSTLHPSSFRQMHQDLLADTVLGLYPDSDSSSSSSGRVSYCHYKQYCEVCPCNLTSSNDSSSSSSTDTDPDQGMALHYCANLYGKPHPVVNFNEDLESIYV</sequence>
<name>A0A8D0BJG2_SALMN</name>
<organism evidence="3 4">
    <name type="scientific">Salvator merianae</name>
    <name type="common">Argentine black and white tegu</name>
    <name type="synonym">Tupinambis merianae</name>
    <dbReference type="NCBI Taxonomy" id="96440"/>
    <lineage>
        <taxon>Eukaryota</taxon>
        <taxon>Metazoa</taxon>
        <taxon>Chordata</taxon>
        <taxon>Craniata</taxon>
        <taxon>Vertebrata</taxon>
        <taxon>Euteleostomi</taxon>
        <taxon>Lepidosauria</taxon>
        <taxon>Squamata</taxon>
        <taxon>Bifurcata</taxon>
        <taxon>Unidentata</taxon>
        <taxon>Episquamata</taxon>
        <taxon>Laterata</taxon>
        <taxon>Teiioidea</taxon>
        <taxon>Teiidae</taxon>
        <taxon>Salvator</taxon>
    </lineage>
</organism>
<accession>A0A8D0BJG2</accession>
<keyword evidence="4" id="KW-1185">Reference proteome</keyword>
<feature type="compositionally biased region" description="Basic and acidic residues" evidence="2">
    <location>
        <begin position="239"/>
        <end position="250"/>
    </location>
</feature>
<evidence type="ECO:0000256" key="1">
    <source>
        <dbReference type="SAM" id="Coils"/>
    </source>
</evidence>
<dbReference type="AlphaFoldDB" id="A0A8D0BJG2"/>
<dbReference type="Proteomes" id="UP000694421">
    <property type="component" value="Unplaced"/>
</dbReference>
<feature type="compositionally biased region" description="Polar residues" evidence="2">
    <location>
        <begin position="252"/>
        <end position="261"/>
    </location>
</feature>